<dbReference type="NCBIfam" id="NF047421">
    <property type="entry name" value="YfmH_fam"/>
    <property type="match status" value="1"/>
</dbReference>
<dbReference type="GO" id="GO:0046872">
    <property type="term" value="F:metal ion binding"/>
    <property type="evidence" value="ECO:0007669"/>
    <property type="project" value="InterPro"/>
</dbReference>
<protein>
    <submittedName>
        <fullName evidence="8">Predicted Zn-dependent peptidase</fullName>
    </submittedName>
</protein>
<dbReference type="AlphaFoldDB" id="A0A1I5TFD8"/>
<dbReference type="Pfam" id="PF05193">
    <property type="entry name" value="Peptidase_M16_C"/>
    <property type="match status" value="1"/>
</dbReference>
<keyword evidence="9" id="KW-1185">Reference proteome</keyword>
<keyword evidence="3" id="KW-0378">Hydrolase</keyword>
<dbReference type="OrthoDB" id="9811314at2"/>
<dbReference type="InterPro" id="IPR011249">
    <property type="entry name" value="Metalloenz_LuxS/M16"/>
</dbReference>
<evidence type="ECO:0000256" key="3">
    <source>
        <dbReference type="ARBA" id="ARBA00022801"/>
    </source>
</evidence>
<evidence type="ECO:0000256" key="2">
    <source>
        <dbReference type="ARBA" id="ARBA00022670"/>
    </source>
</evidence>
<gene>
    <name evidence="8" type="ORF">SAMN05444406_10478</name>
</gene>
<dbReference type="Pfam" id="PF00675">
    <property type="entry name" value="Peptidase_M16"/>
    <property type="match status" value="1"/>
</dbReference>
<organism evidence="8 9">
    <name type="scientific">Caldicoprobacter faecalis</name>
    <dbReference type="NCBI Taxonomy" id="937334"/>
    <lineage>
        <taxon>Bacteria</taxon>
        <taxon>Bacillati</taxon>
        <taxon>Bacillota</taxon>
        <taxon>Clostridia</taxon>
        <taxon>Caldicoprobacterales</taxon>
        <taxon>Caldicoprobacteraceae</taxon>
        <taxon>Caldicoprobacter</taxon>
    </lineage>
</organism>
<evidence type="ECO:0000313" key="9">
    <source>
        <dbReference type="Proteomes" id="UP000198577"/>
    </source>
</evidence>
<dbReference type="EMBL" id="FOXR01000004">
    <property type="protein sequence ID" value="SFP81126.1"/>
    <property type="molecule type" value="Genomic_DNA"/>
</dbReference>
<comment type="similarity">
    <text evidence="1">Belongs to the peptidase M16 family.</text>
</comment>
<feature type="domain" description="Peptidase M16 C-terminal" evidence="7">
    <location>
        <begin position="182"/>
        <end position="363"/>
    </location>
</feature>
<dbReference type="InterPro" id="IPR050626">
    <property type="entry name" value="Peptidase_M16"/>
</dbReference>
<dbReference type="Gene3D" id="3.30.830.10">
    <property type="entry name" value="Metalloenzyme, LuxS/M16 peptidase-like"/>
    <property type="match status" value="2"/>
</dbReference>
<sequence length="428" mass="49462">MRKEIKNDVLNEKLIHSKLKNGLNVYVLPKEGYQKQFAIYAANYGSNDNQFVVPGENQPIKVPEGIAHFLEHKLFEQEEGSVFDAFSKLGASPNAFTSFNMTAYHFTSTGNFYECLDILLNFVGTPYFTDQTVEKEKGIITQEIVMYQDNPSWRVFFNLLKGLYQNHPVKNDIAGTVESIQRITKEMLYKCYETFYHPSNMVLFVTGDIDADRVIQQVERHFKDKNVSKQGEIKRIYPNEPPLVASQMVKDKLPVPRPLFMLGFKDTQVGQGGQALLDKMILNDIMLDMLVGQSSDLYSKLYEEGLIDLSFSAEYTGEKDYGHIIMGGESPNPEKVVDMVYQEIERLKKEPWDVEYFSRIKKKKIGEYIRMFNSLETIGVQFVSLVFKDIGLFDYIERLMQINYGQVKDHFNRFFENYHSSVSIILPN</sequence>
<proteinExistence type="inferred from homology"/>
<evidence type="ECO:0000259" key="7">
    <source>
        <dbReference type="Pfam" id="PF05193"/>
    </source>
</evidence>
<dbReference type="GO" id="GO:0008237">
    <property type="term" value="F:metallopeptidase activity"/>
    <property type="evidence" value="ECO:0007669"/>
    <property type="project" value="UniProtKB-KW"/>
</dbReference>
<dbReference type="PANTHER" id="PTHR43690:SF17">
    <property type="entry name" value="PROTEIN YHJJ"/>
    <property type="match status" value="1"/>
</dbReference>
<dbReference type="RefSeq" id="WP_025747180.1">
    <property type="nucleotide sequence ID" value="NZ_FOXR01000004.1"/>
</dbReference>
<accession>A0A1I5TFD8</accession>
<name>A0A1I5TFD8_9FIRM</name>
<dbReference type="SUPFAM" id="SSF63411">
    <property type="entry name" value="LuxS/MPP-like metallohydrolase"/>
    <property type="match status" value="2"/>
</dbReference>
<dbReference type="PANTHER" id="PTHR43690">
    <property type="entry name" value="NARDILYSIN"/>
    <property type="match status" value="1"/>
</dbReference>
<feature type="domain" description="Peptidase M16 N-terminal" evidence="6">
    <location>
        <begin position="64"/>
        <end position="176"/>
    </location>
</feature>
<reference evidence="8 9" key="1">
    <citation type="submission" date="2016-10" db="EMBL/GenBank/DDBJ databases">
        <authorList>
            <person name="de Groot N.N."/>
        </authorList>
    </citation>
    <scope>NUCLEOTIDE SEQUENCE [LARGE SCALE GENOMIC DNA]</scope>
    <source>
        <strain evidence="8 9">DSM 20678</strain>
    </source>
</reference>
<evidence type="ECO:0000256" key="4">
    <source>
        <dbReference type="ARBA" id="ARBA00022833"/>
    </source>
</evidence>
<keyword evidence="2" id="KW-0645">Protease</keyword>
<dbReference type="STRING" id="937334.SAMN05444406_10478"/>
<keyword evidence="4" id="KW-0862">Zinc</keyword>
<dbReference type="Proteomes" id="UP000198577">
    <property type="component" value="Unassembled WGS sequence"/>
</dbReference>
<evidence type="ECO:0000259" key="6">
    <source>
        <dbReference type="Pfam" id="PF00675"/>
    </source>
</evidence>
<evidence type="ECO:0000313" key="8">
    <source>
        <dbReference type="EMBL" id="SFP81126.1"/>
    </source>
</evidence>
<evidence type="ECO:0000256" key="1">
    <source>
        <dbReference type="ARBA" id="ARBA00007261"/>
    </source>
</evidence>
<keyword evidence="5" id="KW-0482">Metalloprotease</keyword>
<evidence type="ECO:0000256" key="5">
    <source>
        <dbReference type="ARBA" id="ARBA00023049"/>
    </source>
</evidence>
<dbReference type="InterPro" id="IPR011765">
    <property type="entry name" value="Pept_M16_N"/>
</dbReference>
<dbReference type="InterPro" id="IPR007863">
    <property type="entry name" value="Peptidase_M16_C"/>
</dbReference>
<dbReference type="GO" id="GO:0006508">
    <property type="term" value="P:proteolysis"/>
    <property type="evidence" value="ECO:0007669"/>
    <property type="project" value="UniProtKB-KW"/>
</dbReference>